<reference evidence="4 5" key="1">
    <citation type="submission" date="2021-05" db="EMBL/GenBank/DDBJ databases">
        <title>Novel Bacillus species.</title>
        <authorList>
            <person name="Liu G."/>
        </authorList>
    </citation>
    <scope>NUCLEOTIDE SEQUENCE [LARGE SCALE GENOMIC DNA]</scope>
    <source>
        <strain evidence="4 5">FJAT-49705</strain>
    </source>
</reference>
<organism evidence="4 5">
    <name type="scientific">Cytobacillus citreus</name>
    <dbReference type="NCBI Taxonomy" id="2833586"/>
    <lineage>
        <taxon>Bacteria</taxon>
        <taxon>Bacillati</taxon>
        <taxon>Bacillota</taxon>
        <taxon>Bacilli</taxon>
        <taxon>Bacillales</taxon>
        <taxon>Bacillaceae</taxon>
        <taxon>Cytobacillus</taxon>
    </lineage>
</organism>
<evidence type="ECO:0000256" key="2">
    <source>
        <dbReference type="ARBA" id="ARBA00022679"/>
    </source>
</evidence>
<dbReference type="InterPro" id="IPR008630">
    <property type="entry name" value="Glyco_trans_34"/>
</dbReference>
<comment type="caution">
    <text evidence="4">The sequence shown here is derived from an EMBL/GenBank/DDBJ whole genome shotgun (WGS) entry which is preliminary data.</text>
</comment>
<keyword evidence="2" id="KW-0808">Transferase</keyword>
<gene>
    <name evidence="4" type="ORF">KHA94_21460</name>
</gene>
<protein>
    <recommendedName>
        <fullName evidence="3">Nucleotide-diphospho-sugar transferase domain-containing protein</fullName>
    </recommendedName>
</protein>
<evidence type="ECO:0000313" key="5">
    <source>
        <dbReference type="Proteomes" id="UP000681027"/>
    </source>
</evidence>
<name>A0ABS5NZB9_9BACI</name>
<evidence type="ECO:0000259" key="3">
    <source>
        <dbReference type="Pfam" id="PF03407"/>
    </source>
</evidence>
<dbReference type="Gene3D" id="3.90.550.10">
    <property type="entry name" value="Spore Coat Polysaccharide Biosynthesis Protein SpsA, Chain A"/>
    <property type="match status" value="1"/>
</dbReference>
<keyword evidence="1" id="KW-0328">Glycosyltransferase</keyword>
<dbReference type="InterPro" id="IPR029044">
    <property type="entry name" value="Nucleotide-diphossugar_trans"/>
</dbReference>
<dbReference type="RefSeq" id="WP_213104162.1">
    <property type="nucleotide sequence ID" value="NZ_JAGYPM010000005.1"/>
</dbReference>
<dbReference type="SUPFAM" id="SSF53448">
    <property type="entry name" value="Nucleotide-diphospho-sugar transferases"/>
    <property type="match status" value="1"/>
</dbReference>
<accession>A0ABS5NZB9</accession>
<keyword evidence="5" id="KW-1185">Reference proteome</keyword>
<evidence type="ECO:0000256" key="1">
    <source>
        <dbReference type="ARBA" id="ARBA00022676"/>
    </source>
</evidence>
<dbReference type="InterPro" id="IPR005069">
    <property type="entry name" value="Nucl-diP-sugar_transferase"/>
</dbReference>
<proteinExistence type="predicted"/>
<feature type="domain" description="Nucleotide-diphospho-sugar transferase" evidence="3">
    <location>
        <begin position="64"/>
        <end position="205"/>
    </location>
</feature>
<evidence type="ECO:0000313" key="4">
    <source>
        <dbReference type="EMBL" id="MBS4192713.1"/>
    </source>
</evidence>
<dbReference type="Proteomes" id="UP000681027">
    <property type="component" value="Unassembled WGS sequence"/>
</dbReference>
<dbReference type="PANTHER" id="PTHR31306">
    <property type="entry name" value="ALPHA-1,6-MANNOSYLTRANSFERASE MNN11-RELATED"/>
    <property type="match status" value="1"/>
</dbReference>
<dbReference type="Pfam" id="PF03407">
    <property type="entry name" value="Nucleotid_trans"/>
    <property type="match status" value="1"/>
</dbReference>
<dbReference type="EMBL" id="JAGYPM010000005">
    <property type="protein sequence ID" value="MBS4192713.1"/>
    <property type="molecule type" value="Genomic_DNA"/>
</dbReference>
<dbReference type="PANTHER" id="PTHR31306:SF4">
    <property type="entry name" value="ALPHA-1,2-GALACTOSYLTRANSFERASE"/>
    <property type="match status" value="1"/>
</dbReference>
<sequence>MIPSHDFLITPKSNMVICSLGTGESHEAALNIMKPTVTYYGKLHNIDTLFFTESFLPNKLAKRNKVFLLTNLLKYYEIVMWMDSDTIIVNPQEDIRDELNSDHVMYMTSYFGRDPLFPNSGVIVVKRDPKSLEILEKVWKFKRKQKGGWWDQQAFLNLLGFHNHNVRIKAYDGPTQYTPLIGQLDLKWNSRPNRKDVAENPVIMHHCGLKWPKRLERMKKSYKQFLKNTK</sequence>